<sequence>RECVPITIPDISSGEFQGVVNILQNPDVDSETYEYLIELVAESDEELMEKYLEEGSLTEEEILKGLKNNVISGDIVPVFATAATTGVGVPELLDAITSLFPSPEEIDSKNIPEDSHVNYIFKTSADPYVGKISYFRVFGKPLFSNMQLVNNSVNETEKIGQLYSPCGKDNEPVETLPTGSIGVITKLAHSNTFDTLCNQGNDFSLPKTELPTPIYSVAVSPATQADLDKMTDSISRIVAEDPTLILDRNKDTGQTILRGMGEIHIKLAMDRVKRKFEVNLKTSLPKISYRETIMGQATVDYKHKKQSGGRGQYGHVVIKISPSKPGGGINFSS</sequence>
<keyword evidence="2" id="KW-0342">GTP-binding</keyword>
<dbReference type="InterPro" id="IPR035647">
    <property type="entry name" value="EFG_III/V"/>
</dbReference>
<keyword evidence="1" id="KW-0547">Nucleotide-binding</keyword>
<protein>
    <recommendedName>
        <fullName evidence="7">Translation elongation factor EFG/EF2 domain-containing protein</fullName>
    </recommendedName>
</protein>
<organism evidence="6">
    <name type="scientific">marine metagenome</name>
    <dbReference type="NCBI Taxonomy" id="408172"/>
    <lineage>
        <taxon>unclassified sequences</taxon>
        <taxon>metagenomes</taxon>
        <taxon>ecological metagenomes</taxon>
    </lineage>
</organism>
<dbReference type="GO" id="GO:0005525">
    <property type="term" value="F:GTP binding"/>
    <property type="evidence" value="ECO:0007669"/>
    <property type="project" value="UniProtKB-KW"/>
</dbReference>
<evidence type="ECO:0008006" key="7">
    <source>
        <dbReference type="Google" id="ProtNLM"/>
    </source>
</evidence>
<evidence type="ECO:0000259" key="3">
    <source>
        <dbReference type="Pfam" id="PF03764"/>
    </source>
</evidence>
<evidence type="ECO:0000256" key="1">
    <source>
        <dbReference type="ARBA" id="ARBA00022741"/>
    </source>
</evidence>
<dbReference type="SUPFAM" id="SSF54211">
    <property type="entry name" value="Ribosomal protein S5 domain 2-like"/>
    <property type="match status" value="1"/>
</dbReference>
<dbReference type="AlphaFoldDB" id="A0A382QEH2"/>
<dbReference type="Gene3D" id="2.40.30.10">
    <property type="entry name" value="Translation factors"/>
    <property type="match status" value="1"/>
</dbReference>
<evidence type="ECO:0000259" key="4">
    <source>
        <dbReference type="Pfam" id="PF14492"/>
    </source>
</evidence>
<dbReference type="SUPFAM" id="SSF54980">
    <property type="entry name" value="EF-G C-terminal domain-like"/>
    <property type="match status" value="1"/>
</dbReference>
<dbReference type="SUPFAM" id="SSF50447">
    <property type="entry name" value="Translation proteins"/>
    <property type="match status" value="1"/>
</dbReference>
<evidence type="ECO:0000313" key="6">
    <source>
        <dbReference type="EMBL" id="SVC83427.1"/>
    </source>
</evidence>
<reference evidence="6" key="1">
    <citation type="submission" date="2018-05" db="EMBL/GenBank/DDBJ databases">
        <authorList>
            <person name="Lanie J.A."/>
            <person name="Ng W.-L."/>
            <person name="Kazmierczak K.M."/>
            <person name="Andrzejewski T.M."/>
            <person name="Davidsen T.M."/>
            <person name="Wayne K.J."/>
            <person name="Tettelin H."/>
            <person name="Glass J.I."/>
            <person name="Rusch D."/>
            <person name="Podicherti R."/>
            <person name="Tsui H.-C.T."/>
            <person name="Winkler M.E."/>
        </authorList>
    </citation>
    <scope>NUCLEOTIDE SEQUENCE</scope>
</reference>
<dbReference type="Gene3D" id="3.30.70.870">
    <property type="entry name" value="Elongation Factor G (Translational Gtpase), domain 3"/>
    <property type="match status" value="1"/>
</dbReference>
<dbReference type="InterPro" id="IPR009000">
    <property type="entry name" value="Transl_B-barrel_sf"/>
</dbReference>
<dbReference type="InterPro" id="IPR005517">
    <property type="entry name" value="Transl_elong_EFG/EF2_IV"/>
</dbReference>
<feature type="domain" description="Translation elongation factor EFG/EF2" evidence="3">
    <location>
        <begin position="285"/>
        <end position="332"/>
    </location>
</feature>
<dbReference type="InterPro" id="IPR009022">
    <property type="entry name" value="EFG_III"/>
</dbReference>
<dbReference type="Gene3D" id="3.40.50.300">
    <property type="entry name" value="P-loop containing nucleotide triphosphate hydrolases"/>
    <property type="match status" value="1"/>
</dbReference>
<dbReference type="Pfam" id="PF22042">
    <property type="entry name" value="EF-G_D2"/>
    <property type="match status" value="1"/>
</dbReference>
<accession>A0A382QEH2</accession>
<dbReference type="Gene3D" id="3.30.230.10">
    <property type="match status" value="1"/>
</dbReference>
<dbReference type="GO" id="GO:0032790">
    <property type="term" value="P:ribosome disassembly"/>
    <property type="evidence" value="ECO:0007669"/>
    <property type="project" value="TreeGrafter"/>
</dbReference>
<feature type="domain" description="Elongation factor G-like" evidence="5">
    <location>
        <begin position="119"/>
        <end position="198"/>
    </location>
</feature>
<gene>
    <name evidence="6" type="ORF">METZ01_LOCUS336281</name>
</gene>
<dbReference type="CDD" id="cd16262">
    <property type="entry name" value="EFG_III"/>
    <property type="match status" value="1"/>
</dbReference>
<dbReference type="InterPro" id="IPR053905">
    <property type="entry name" value="EF-G-like_DII"/>
</dbReference>
<dbReference type="EMBL" id="UINC01113665">
    <property type="protein sequence ID" value="SVC83427.1"/>
    <property type="molecule type" value="Genomic_DNA"/>
</dbReference>
<feature type="domain" description="Elongation Factor G" evidence="4">
    <location>
        <begin position="210"/>
        <end position="282"/>
    </location>
</feature>
<feature type="non-terminal residue" evidence="6">
    <location>
        <position position="1"/>
    </location>
</feature>
<dbReference type="Pfam" id="PF14492">
    <property type="entry name" value="EFG_III"/>
    <property type="match status" value="1"/>
</dbReference>
<dbReference type="Pfam" id="PF03764">
    <property type="entry name" value="EFG_IV"/>
    <property type="match status" value="1"/>
</dbReference>
<dbReference type="InterPro" id="IPR041095">
    <property type="entry name" value="EFG_II"/>
</dbReference>
<evidence type="ECO:0000259" key="5">
    <source>
        <dbReference type="Pfam" id="PF22042"/>
    </source>
</evidence>
<dbReference type="InterPro" id="IPR014721">
    <property type="entry name" value="Ribsml_uS5_D2-typ_fold_subgr"/>
</dbReference>
<dbReference type="PANTHER" id="PTHR43261:SF6">
    <property type="entry name" value="ELONGATION FACTOR G-LIKE PROTEIN"/>
    <property type="match status" value="1"/>
</dbReference>
<dbReference type="PANTHER" id="PTHR43261">
    <property type="entry name" value="TRANSLATION ELONGATION FACTOR G-RELATED"/>
    <property type="match status" value="1"/>
</dbReference>
<proteinExistence type="predicted"/>
<dbReference type="InterPro" id="IPR020568">
    <property type="entry name" value="Ribosomal_Su5_D2-typ_SF"/>
</dbReference>
<dbReference type="SUPFAM" id="SSF52540">
    <property type="entry name" value="P-loop containing nucleoside triphosphate hydrolases"/>
    <property type="match status" value="1"/>
</dbReference>
<evidence type="ECO:0000256" key="2">
    <source>
        <dbReference type="ARBA" id="ARBA00023134"/>
    </source>
</evidence>
<feature type="non-terminal residue" evidence="6">
    <location>
        <position position="333"/>
    </location>
</feature>
<name>A0A382QEH2_9ZZZZ</name>
<dbReference type="InterPro" id="IPR027417">
    <property type="entry name" value="P-loop_NTPase"/>
</dbReference>